<keyword evidence="1" id="KW-0812">Transmembrane</keyword>
<keyword evidence="3" id="KW-0808">Transferase</keyword>
<name>A0A3A6Q2M9_9EURY</name>
<dbReference type="RefSeq" id="WP_120084480.1">
    <property type="nucleotide sequence ID" value="NZ_QMDW01000008.1"/>
</dbReference>
<reference evidence="3 4" key="1">
    <citation type="submission" date="2018-06" db="EMBL/GenBank/DDBJ databases">
        <title>Halonotius sp. F13-13 a new haloarchaeeon isolated from a solar saltern from Isla Cristina, Huelva, Spain.</title>
        <authorList>
            <person name="Duran-Viseras A."/>
            <person name="Sanchez-Porro C."/>
            <person name="Ventosa A."/>
        </authorList>
    </citation>
    <scope>NUCLEOTIDE SEQUENCE [LARGE SCALE GENOMIC DNA]</scope>
    <source>
        <strain evidence="3 4">CECT 7525</strain>
    </source>
</reference>
<protein>
    <submittedName>
        <fullName evidence="3">Glycosyltransferase family 2 protein</fullName>
    </submittedName>
</protein>
<accession>A0A3A6Q2M9</accession>
<dbReference type="GO" id="GO:0016740">
    <property type="term" value="F:transferase activity"/>
    <property type="evidence" value="ECO:0007669"/>
    <property type="project" value="UniProtKB-KW"/>
</dbReference>
<organism evidence="3 4">
    <name type="scientific">Halonotius pteroides</name>
    <dbReference type="NCBI Taxonomy" id="268735"/>
    <lineage>
        <taxon>Archaea</taxon>
        <taxon>Methanobacteriati</taxon>
        <taxon>Methanobacteriota</taxon>
        <taxon>Stenosarchaea group</taxon>
        <taxon>Halobacteria</taxon>
        <taxon>Halobacteriales</taxon>
        <taxon>Haloferacaceae</taxon>
        <taxon>Halonotius</taxon>
    </lineage>
</organism>
<dbReference type="OrthoDB" id="324632at2157"/>
<feature type="domain" description="Glycosyltransferase 2-like" evidence="2">
    <location>
        <begin position="4"/>
        <end position="172"/>
    </location>
</feature>
<proteinExistence type="predicted"/>
<keyword evidence="4" id="KW-1185">Reference proteome</keyword>
<dbReference type="AlphaFoldDB" id="A0A3A6Q2M9"/>
<dbReference type="InterPro" id="IPR050834">
    <property type="entry name" value="Glycosyltransf_2"/>
</dbReference>
<sequence>MKVSVVICVYSMDRYKSFIEAVESVLAQTYDPIEVVLVIDGNEDMYDRIEEQFGKRADTVIHCNEENRGLSYSRTKGVELSSGEAVAFLDDDAIAKPDWIETLVFAYEQTDAIAVGGKMVPEWVAGKSSFLPEEFYWLVGANYEERLEPWSEVRNTLGSNMSFRREVFDKIGGFNEGVGLTADDQIQAEETEFAMRMYDTFAKGMLYVPDAIVAHKIFEYRTKPMWLCKRAFWQGYSKRAIEELNSDEPSNEEAAFLRHLADSAVPKRIRGIICDPSIKKIQQLVMLVVLTACVGLGYVYGVVRSFESCDYHIPNFLIKLFDK</sequence>
<evidence type="ECO:0000259" key="2">
    <source>
        <dbReference type="Pfam" id="PF00535"/>
    </source>
</evidence>
<dbReference type="PANTHER" id="PTHR43685:SF2">
    <property type="entry name" value="GLYCOSYLTRANSFERASE 2-LIKE DOMAIN-CONTAINING PROTEIN"/>
    <property type="match status" value="1"/>
</dbReference>
<dbReference type="PANTHER" id="PTHR43685">
    <property type="entry name" value="GLYCOSYLTRANSFERASE"/>
    <property type="match status" value="1"/>
</dbReference>
<dbReference type="NCBIfam" id="NF041394">
    <property type="entry name" value="GtaseAglG_Halo"/>
    <property type="match status" value="1"/>
</dbReference>
<gene>
    <name evidence="3" type="ORF">DP106_07665</name>
</gene>
<dbReference type="Pfam" id="PF00535">
    <property type="entry name" value="Glycos_transf_2"/>
    <property type="match status" value="1"/>
</dbReference>
<comment type="caution">
    <text evidence="3">The sequence shown here is derived from an EMBL/GenBank/DDBJ whole genome shotgun (WGS) entry which is preliminary data.</text>
</comment>
<evidence type="ECO:0000256" key="1">
    <source>
        <dbReference type="SAM" id="Phobius"/>
    </source>
</evidence>
<dbReference type="InterPro" id="IPR029044">
    <property type="entry name" value="Nucleotide-diphossugar_trans"/>
</dbReference>
<dbReference type="SUPFAM" id="SSF53448">
    <property type="entry name" value="Nucleotide-diphospho-sugar transferases"/>
    <property type="match status" value="1"/>
</dbReference>
<keyword evidence="1" id="KW-0472">Membrane</keyword>
<dbReference type="Proteomes" id="UP000281564">
    <property type="component" value="Unassembled WGS sequence"/>
</dbReference>
<dbReference type="CDD" id="cd00761">
    <property type="entry name" value="Glyco_tranf_GTA_type"/>
    <property type="match status" value="1"/>
</dbReference>
<dbReference type="EMBL" id="QMDW01000008">
    <property type="protein sequence ID" value="RJX49973.1"/>
    <property type="molecule type" value="Genomic_DNA"/>
</dbReference>
<keyword evidence="1" id="KW-1133">Transmembrane helix</keyword>
<evidence type="ECO:0000313" key="3">
    <source>
        <dbReference type="EMBL" id="RJX49973.1"/>
    </source>
</evidence>
<dbReference type="Gene3D" id="3.90.550.10">
    <property type="entry name" value="Spore Coat Polysaccharide Biosynthesis Protein SpsA, Chain A"/>
    <property type="match status" value="1"/>
</dbReference>
<dbReference type="InterPro" id="IPR053553">
    <property type="entry name" value="GDP_glucuronosyltransferase"/>
</dbReference>
<evidence type="ECO:0000313" key="4">
    <source>
        <dbReference type="Proteomes" id="UP000281564"/>
    </source>
</evidence>
<dbReference type="InterPro" id="IPR001173">
    <property type="entry name" value="Glyco_trans_2-like"/>
</dbReference>
<feature type="transmembrane region" description="Helical" evidence="1">
    <location>
        <begin position="284"/>
        <end position="303"/>
    </location>
</feature>